<evidence type="ECO:0000259" key="1">
    <source>
        <dbReference type="Pfam" id="PF12850"/>
    </source>
</evidence>
<accession>L0ADQ4</accession>
<protein>
    <submittedName>
        <fullName evidence="2">Putative phosphoesterase, ICC</fullName>
    </submittedName>
</protein>
<reference evidence="3" key="1">
    <citation type="submission" date="2012-03" db="EMBL/GenBank/DDBJ databases">
        <title>Complete genome of Caldisphaera lagunensis DSM 15908.</title>
        <authorList>
            <person name="Lucas S."/>
            <person name="Copeland A."/>
            <person name="Lapidus A."/>
            <person name="Glavina del Rio T."/>
            <person name="Dalin E."/>
            <person name="Tice H."/>
            <person name="Bruce D."/>
            <person name="Goodwin L."/>
            <person name="Pitluck S."/>
            <person name="Peters L."/>
            <person name="Mikhailova N."/>
            <person name="Teshima H."/>
            <person name="Kyrpides N."/>
            <person name="Mavromatis K."/>
            <person name="Ivanova N."/>
            <person name="Brettin T."/>
            <person name="Detter J.C."/>
            <person name="Han C."/>
            <person name="Larimer F."/>
            <person name="Land M."/>
            <person name="Hauser L."/>
            <person name="Markowitz V."/>
            <person name="Cheng J.-F."/>
            <person name="Hugenholtz P."/>
            <person name="Woyke T."/>
            <person name="Wu D."/>
            <person name="Spring S."/>
            <person name="Schroeder M."/>
            <person name="Brambilla E."/>
            <person name="Klenk H.-P."/>
            <person name="Eisen J.A."/>
        </authorList>
    </citation>
    <scope>NUCLEOTIDE SEQUENCE [LARGE SCALE GENOMIC DNA]</scope>
    <source>
        <strain evidence="3">DSM 15908 / JCM 11604 / IC-154</strain>
    </source>
</reference>
<dbReference type="PANTHER" id="PTHR12905:SF0">
    <property type="entry name" value="CALCINEURIN-LIKE PHOSPHOESTERASE DOMAIN-CONTAINING PROTEIN"/>
    <property type="match status" value="1"/>
</dbReference>
<keyword evidence="3" id="KW-1185">Reference proteome</keyword>
<dbReference type="Gene3D" id="3.60.21.10">
    <property type="match status" value="2"/>
</dbReference>
<dbReference type="RefSeq" id="WP_015233067.1">
    <property type="nucleotide sequence ID" value="NC_019791.1"/>
</dbReference>
<dbReference type="InterPro" id="IPR024654">
    <property type="entry name" value="Calcineurin-like_PHP_lpxH"/>
</dbReference>
<dbReference type="AlphaFoldDB" id="L0ADQ4"/>
<dbReference type="GeneID" id="14212727"/>
<dbReference type="STRING" id="1056495.Calag_1467"/>
<feature type="domain" description="Calcineurin-like phosphoesterase" evidence="1">
    <location>
        <begin position="4"/>
        <end position="175"/>
    </location>
</feature>
<dbReference type="PANTHER" id="PTHR12905">
    <property type="entry name" value="METALLOPHOSPHOESTERASE"/>
    <property type="match status" value="1"/>
</dbReference>
<dbReference type="InterPro" id="IPR051693">
    <property type="entry name" value="UPF0046_metallophosphoest"/>
</dbReference>
<dbReference type="KEGG" id="clg:Calag_1467"/>
<name>L0ADQ4_CALLD</name>
<sequence length="197" mass="22127">MTTKIIHISDIHCNNKMLEKIKELDYDVLISSGDFECLETAEIFSEFRNSFAVSGNVDDVSIMKLLSKKGILLDGKIKTVNEIAFIGIGGIDPINNISVIKNYPFNKKYKYVILVSHNPPYGILDKTFFNIRAGLKEINSILNYIKPSIHLFGHIHESQGIQLLNNTIYINPGPLDIGNYAEIILDDSIKAEIKNLS</sequence>
<dbReference type="HOGENOM" id="CLU_041441_5_0_2"/>
<dbReference type="EMBL" id="CP003378">
    <property type="protein sequence ID" value="AFZ71170.1"/>
    <property type="molecule type" value="Genomic_DNA"/>
</dbReference>
<organism evidence="2 3">
    <name type="scientific">Caldisphaera lagunensis (strain DSM 15908 / JCM 11604 / ANMR 0165 / IC-154)</name>
    <dbReference type="NCBI Taxonomy" id="1056495"/>
    <lineage>
        <taxon>Archaea</taxon>
        <taxon>Thermoproteota</taxon>
        <taxon>Thermoprotei</taxon>
        <taxon>Acidilobales</taxon>
        <taxon>Caldisphaeraceae</taxon>
        <taxon>Caldisphaera</taxon>
    </lineage>
</organism>
<evidence type="ECO:0000313" key="3">
    <source>
        <dbReference type="Proteomes" id="UP000010469"/>
    </source>
</evidence>
<evidence type="ECO:0000313" key="2">
    <source>
        <dbReference type="EMBL" id="AFZ71170.1"/>
    </source>
</evidence>
<dbReference type="Proteomes" id="UP000010469">
    <property type="component" value="Chromosome"/>
</dbReference>
<dbReference type="OrthoDB" id="50367at2157"/>
<gene>
    <name evidence="2" type="ordered locus">Calag_1467</name>
</gene>
<dbReference type="InterPro" id="IPR029052">
    <property type="entry name" value="Metallo-depent_PP-like"/>
</dbReference>
<proteinExistence type="predicted"/>
<dbReference type="Pfam" id="PF12850">
    <property type="entry name" value="Metallophos_2"/>
    <property type="match status" value="1"/>
</dbReference>
<dbReference type="InParanoid" id="L0ADQ4"/>
<dbReference type="SUPFAM" id="SSF56300">
    <property type="entry name" value="Metallo-dependent phosphatases"/>
    <property type="match status" value="1"/>
</dbReference>
<dbReference type="eggNOG" id="arCOG01145">
    <property type="taxonomic scope" value="Archaea"/>
</dbReference>